<feature type="compositionally biased region" description="Low complexity" evidence="1">
    <location>
        <begin position="242"/>
        <end position="259"/>
    </location>
</feature>
<keyword evidence="2" id="KW-0812">Transmembrane</keyword>
<name>A0A2L2T9N4_9HYPO</name>
<dbReference type="STRING" id="56646.A0A2L2T9N4"/>
<keyword evidence="2" id="KW-1133">Transmembrane helix</keyword>
<dbReference type="PANTHER" id="PTHR34883">
    <property type="entry name" value="SERINE-RICH PROTEIN, PUTATIVE-RELATED-RELATED"/>
    <property type="match status" value="1"/>
</dbReference>
<dbReference type="Gene3D" id="2.60.40.420">
    <property type="entry name" value="Cupredoxins - blue copper proteins"/>
    <property type="match status" value="1"/>
</dbReference>
<evidence type="ECO:0008006" key="5">
    <source>
        <dbReference type="Google" id="ProtNLM"/>
    </source>
</evidence>
<organism evidence="3 4">
    <name type="scientific">Fusarium venenatum</name>
    <dbReference type="NCBI Taxonomy" id="56646"/>
    <lineage>
        <taxon>Eukaryota</taxon>
        <taxon>Fungi</taxon>
        <taxon>Dikarya</taxon>
        <taxon>Ascomycota</taxon>
        <taxon>Pezizomycotina</taxon>
        <taxon>Sordariomycetes</taxon>
        <taxon>Hypocreomycetidae</taxon>
        <taxon>Hypocreales</taxon>
        <taxon>Nectriaceae</taxon>
        <taxon>Fusarium</taxon>
    </lineage>
</organism>
<evidence type="ECO:0000313" key="4">
    <source>
        <dbReference type="Proteomes" id="UP000245910"/>
    </source>
</evidence>
<feature type="region of interest" description="Disordered" evidence="1">
    <location>
        <begin position="381"/>
        <end position="434"/>
    </location>
</feature>
<feature type="region of interest" description="Disordered" evidence="1">
    <location>
        <begin position="65"/>
        <end position="91"/>
    </location>
</feature>
<protein>
    <recommendedName>
        <fullName evidence="5">Phytocyanin domain-containing protein</fullName>
    </recommendedName>
</protein>
<feature type="compositionally biased region" description="Pro residues" evidence="1">
    <location>
        <begin position="395"/>
        <end position="404"/>
    </location>
</feature>
<reference evidence="4" key="1">
    <citation type="submission" date="2014-10" db="EMBL/GenBank/DDBJ databases">
        <authorList>
            <person name="King R."/>
        </authorList>
    </citation>
    <scope>NUCLEOTIDE SEQUENCE [LARGE SCALE GENOMIC DNA]</scope>
    <source>
        <strain evidence="4">A3/5</strain>
    </source>
</reference>
<sequence length="434" mass="46779">MTIIQTSESFLRIPLLQFRHFHSFAYWLGNQDYLTTRGAVAMLWKRLLVLSSILVGCCAQTLSASDNGEPTDAPSSTMEDGMPSSTTTTGHATHTINVGAAGHKFTPEDIKADVGDIIEYRFYPDAHWVIRGDYDNPCIPYEYVDTDRSGFSSGPEPVKAITDDAPRYRVRVNNTEPIFFYCGAPGSCVRYHMMGVVNPSKNKTLKGWLKNAADVDYQLTPGEPWPKEEGFKTSTTSAVPEPTTSTAPNESSSSSPVSGGTTGSDNGLRGSAIAGIVVGSVAVLGIIIGGIYLCGRRCGFNDAYHKAFNNHTIHSGLGGTTPVTEVDVGSPNSTMPGYWVYKPTSPTVNTTGQSHHTSPPLSPLYDFPQDVGAMTTQNPGNMNTHYIPSPSDLTPRPPAPPPKELPFGVAELPSHRLQEPPVELPYTSSPVNQV</sequence>
<dbReference type="SUPFAM" id="SSF49503">
    <property type="entry name" value="Cupredoxins"/>
    <property type="match status" value="1"/>
</dbReference>
<evidence type="ECO:0000256" key="1">
    <source>
        <dbReference type="SAM" id="MobiDB-lite"/>
    </source>
</evidence>
<dbReference type="EMBL" id="LN649229">
    <property type="protein sequence ID" value="CEI67634.1"/>
    <property type="molecule type" value="Genomic_DNA"/>
</dbReference>
<feature type="compositionally biased region" description="Polar residues" evidence="1">
    <location>
        <begin position="65"/>
        <end position="78"/>
    </location>
</feature>
<evidence type="ECO:0000313" key="3">
    <source>
        <dbReference type="EMBL" id="CEI67634.1"/>
    </source>
</evidence>
<accession>A0A2L2T9N4</accession>
<evidence type="ECO:0000256" key="2">
    <source>
        <dbReference type="SAM" id="Phobius"/>
    </source>
</evidence>
<dbReference type="Proteomes" id="UP000245910">
    <property type="component" value="Chromosome I"/>
</dbReference>
<keyword evidence="4" id="KW-1185">Reference proteome</keyword>
<feature type="transmembrane region" description="Helical" evidence="2">
    <location>
        <begin position="272"/>
        <end position="294"/>
    </location>
</feature>
<proteinExistence type="predicted"/>
<dbReference type="InterPro" id="IPR008972">
    <property type="entry name" value="Cupredoxin"/>
</dbReference>
<dbReference type="PANTHER" id="PTHR34883:SF19">
    <property type="entry name" value="EXTRACELLULAR SERINE-RICH PROTEIN"/>
    <property type="match status" value="1"/>
</dbReference>
<dbReference type="InterPro" id="IPR052953">
    <property type="entry name" value="Ser-rich/MCO-related"/>
</dbReference>
<feature type="region of interest" description="Disordered" evidence="1">
    <location>
        <begin position="219"/>
        <end position="263"/>
    </location>
</feature>
<dbReference type="AlphaFoldDB" id="A0A2L2T9N4"/>
<keyword evidence="2" id="KW-0472">Membrane</keyword>